<evidence type="ECO:0000313" key="2">
    <source>
        <dbReference type="EMBL" id="ADI37247.1"/>
    </source>
</evidence>
<name>D7DQX0_METV3</name>
<evidence type="ECO:0000313" key="3">
    <source>
        <dbReference type="Proteomes" id="UP000007722"/>
    </source>
</evidence>
<dbReference type="eggNOG" id="arCOG04831">
    <property type="taxonomic scope" value="Archaea"/>
</dbReference>
<dbReference type="InParanoid" id="D7DQX0"/>
<dbReference type="Proteomes" id="UP000007722">
    <property type="component" value="Chromosome"/>
</dbReference>
<keyword evidence="1" id="KW-0472">Membrane</keyword>
<feature type="transmembrane region" description="Helical" evidence="1">
    <location>
        <begin position="20"/>
        <end position="37"/>
    </location>
</feature>
<reference evidence="2 3" key="1">
    <citation type="submission" date="2010-05" db="EMBL/GenBank/DDBJ databases">
        <title>Complete sequence of Methanococcus voltae A3.</title>
        <authorList>
            <consortium name="US DOE Joint Genome Institute"/>
            <person name="Lucas S."/>
            <person name="Copeland A."/>
            <person name="Lapidus A."/>
            <person name="Cheng J.-F."/>
            <person name="Bruce D."/>
            <person name="Goodwin L."/>
            <person name="Pitluck S."/>
            <person name="Lowry S."/>
            <person name="Clum A."/>
            <person name="Land M."/>
            <person name="Hauser L."/>
            <person name="Kyrpides N."/>
            <person name="Mikhailova N."/>
            <person name="Whitman W.B."/>
            <person name="Woyke T."/>
        </authorList>
    </citation>
    <scope>NUCLEOTIDE SEQUENCE [LARGE SCALE GENOMIC DNA]</scope>
    <source>
        <strain evidence="3">ATCC BAA-1334 / A3</strain>
    </source>
</reference>
<keyword evidence="3" id="KW-1185">Reference proteome</keyword>
<dbReference type="KEGG" id="mvo:Mvol_1592"/>
<protein>
    <submittedName>
        <fullName evidence="2">(NiFe)-hydrogenase-3-type complex Eha, membrane protein EhaF</fullName>
    </submittedName>
</protein>
<dbReference type="InterPro" id="IPR011313">
    <property type="entry name" value="Prd_NiFe_hyd_3_EhaF"/>
</dbReference>
<dbReference type="AlphaFoldDB" id="D7DQX0"/>
<sequence length="167" mass="19015">MKKINDAWNYISKPSTVSRLFSGFLCLSLFIMVFMPLDFNSDQLYPKADVQSQILKTPLAPYDRGGIPLEEPADVKSQYPENEPILGQITAYLTPLATWISQNTYYFGTTIVSTPGGILDEILYYTRGMDTVLESSTLLISFMVFGWLYVNRNRDEDENVDEIDNNL</sequence>
<feature type="transmembrane region" description="Helical" evidence="1">
    <location>
        <begin position="132"/>
        <end position="150"/>
    </location>
</feature>
<dbReference type="FunCoup" id="D7DQX0">
    <property type="interactions" value="1"/>
</dbReference>
<dbReference type="STRING" id="456320.Mvol_1592"/>
<accession>D7DQX0</accession>
<dbReference type="Pfam" id="PF09879">
    <property type="entry name" value="EhaF"/>
    <property type="match status" value="1"/>
</dbReference>
<dbReference type="PIRSF" id="PIRSF019373">
    <property type="entry name" value="EhaF"/>
    <property type="match status" value="1"/>
</dbReference>
<proteinExistence type="predicted"/>
<dbReference type="EMBL" id="CP002057">
    <property type="protein sequence ID" value="ADI37247.1"/>
    <property type="molecule type" value="Genomic_DNA"/>
</dbReference>
<evidence type="ECO:0000256" key="1">
    <source>
        <dbReference type="SAM" id="Phobius"/>
    </source>
</evidence>
<organism evidence="2 3">
    <name type="scientific">Methanococcus voltae (strain ATCC BAA-1334 / A3)</name>
    <dbReference type="NCBI Taxonomy" id="456320"/>
    <lineage>
        <taxon>Archaea</taxon>
        <taxon>Methanobacteriati</taxon>
        <taxon>Methanobacteriota</taxon>
        <taxon>Methanomada group</taxon>
        <taxon>Methanococci</taxon>
        <taxon>Methanococcales</taxon>
        <taxon>Methanococcaceae</taxon>
        <taxon>Methanococcus</taxon>
    </lineage>
</organism>
<dbReference type="HOGENOM" id="CLU_1639963_0_0_2"/>
<keyword evidence="1" id="KW-1133">Transmembrane helix</keyword>
<keyword evidence="1" id="KW-0812">Transmembrane</keyword>
<dbReference type="OrthoDB" id="116966at2157"/>
<gene>
    <name evidence="2" type="ordered locus">Mvol_1592</name>
</gene>